<dbReference type="SMART" id="SM00849">
    <property type="entry name" value="Lactamase_B"/>
    <property type="match status" value="1"/>
</dbReference>
<evidence type="ECO:0000313" key="3">
    <source>
        <dbReference type="Proteomes" id="UP000184076"/>
    </source>
</evidence>
<dbReference type="AlphaFoldDB" id="A0A1M5CI74"/>
<accession>A0A1M5CI74</accession>
<dbReference type="STRING" id="1121391.SAMN02745206_02212"/>
<feature type="domain" description="Metallo-beta-lactamase" evidence="1">
    <location>
        <begin position="17"/>
        <end position="198"/>
    </location>
</feature>
<dbReference type="EMBL" id="FQVB01000020">
    <property type="protein sequence ID" value="SHF54380.1"/>
    <property type="molecule type" value="Genomic_DNA"/>
</dbReference>
<reference evidence="3" key="1">
    <citation type="submission" date="2016-11" db="EMBL/GenBank/DDBJ databases">
        <authorList>
            <person name="Varghese N."/>
            <person name="Submissions S."/>
        </authorList>
    </citation>
    <scope>NUCLEOTIDE SEQUENCE [LARGE SCALE GENOMIC DNA]</scope>
    <source>
        <strain evidence="3">DSM 9756</strain>
    </source>
</reference>
<dbReference type="OrthoDB" id="9800940at2"/>
<evidence type="ECO:0000313" key="2">
    <source>
        <dbReference type="EMBL" id="SHF54380.1"/>
    </source>
</evidence>
<dbReference type="PANTHER" id="PTHR46018:SF7">
    <property type="entry name" value="RIBONUCLEASE Z"/>
    <property type="match status" value="1"/>
</dbReference>
<dbReference type="CDD" id="cd16272">
    <property type="entry name" value="RNaseZ_MBL-fold"/>
    <property type="match status" value="1"/>
</dbReference>
<dbReference type="Proteomes" id="UP000184076">
    <property type="component" value="Unassembled WGS sequence"/>
</dbReference>
<protein>
    <submittedName>
        <fullName evidence="2">Ribonuclease BN, tRNA processing enzyme</fullName>
    </submittedName>
</protein>
<dbReference type="InterPro" id="IPR001279">
    <property type="entry name" value="Metallo-B-lactamas"/>
</dbReference>
<keyword evidence="3" id="KW-1185">Reference proteome</keyword>
<dbReference type="Pfam" id="PF12706">
    <property type="entry name" value="Lactamase_B_2"/>
    <property type="match status" value="1"/>
</dbReference>
<dbReference type="RefSeq" id="WP_073039276.1">
    <property type="nucleotide sequence ID" value="NZ_FQVB01000020.1"/>
</dbReference>
<evidence type="ECO:0000259" key="1">
    <source>
        <dbReference type="SMART" id="SM00849"/>
    </source>
</evidence>
<organism evidence="2 3">
    <name type="scientific">Desulfacinum infernum DSM 9756</name>
    <dbReference type="NCBI Taxonomy" id="1121391"/>
    <lineage>
        <taxon>Bacteria</taxon>
        <taxon>Pseudomonadati</taxon>
        <taxon>Thermodesulfobacteriota</taxon>
        <taxon>Syntrophobacteria</taxon>
        <taxon>Syntrophobacterales</taxon>
        <taxon>Syntrophobacteraceae</taxon>
        <taxon>Desulfacinum</taxon>
    </lineage>
</organism>
<dbReference type="SUPFAM" id="SSF56281">
    <property type="entry name" value="Metallo-hydrolase/oxidoreductase"/>
    <property type="match status" value="1"/>
</dbReference>
<dbReference type="InterPro" id="IPR036866">
    <property type="entry name" value="RibonucZ/Hydroxyglut_hydro"/>
</dbReference>
<name>A0A1M5CI74_9BACT</name>
<proteinExistence type="predicted"/>
<sequence>MKIVFLGVGEACDERHPNTSLLVEAPTDRGGKKILLDCGFSAAHRYFSWDQDPNSLDALWISHFHGDHFLGVPLLLLRFWETNRSKPLAVVSRPGGGQIVRNAMELAYPGFWSRIQFPVEEVALEPGADMKWGGLWWRAASTEHGQPNLSVRLETSGLSLFYSGDGRPTGETTALAQGCDLAVHEAFVVDDGERVPGHGTVKGCLRWAEEAQVRRLALVHIQRDVRRTQWDRIREVVDAGAKMPVVIPEEGDVLEVGG</sequence>
<dbReference type="Gene3D" id="3.60.15.10">
    <property type="entry name" value="Ribonuclease Z/Hydroxyacylglutathione hydrolase-like"/>
    <property type="match status" value="1"/>
</dbReference>
<gene>
    <name evidence="2" type="ORF">SAMN02745206_02212</name>
</gene>
<dbReference type="GO" id="GO:0042781">
    <property type="term" value="F:3'-tRNA processing endoribonuclease activity"/>
    <property type="evidence" value="ECO:0007669"/>
    <property type="project" value="TreeGrafter"/>
</dbReference>
<dbReference type="PANTHER" id="PTHR46018">
    <property type="entry name" value="ZINC PHOSPHODIESTERASE ELAC PROTEIN 1"/>
    <property type="match status" value="1"/>
</dbReference>